<dbReference type="GO" id="GO:0005975">
    <property type="term" value="P:carbohydrate metabolic process"/>
    <property type="evidence" value="ECO:0007669"/>
    <property type="project" value="InterPro"/>
</dbReference>
<dbReference type="SUPFAM" id="SSF48179">
    <property type="entry name" value="6-phosphogluconate dehydrogenase C-terminal domain-like"/>
    <property type="match status" value="1"/>
</dbReference>
<dbReference type="Proteomes" id="UP000472335">
    <property type="component" value="Unassembled WGS sequence"/>
</dbReference>
<evidence type="ECO:0000259" key="1">
    <source>
        <dbReference type="Pfam" id="PF07479"/>
    </source>
</evidence>
<accession>A0A6G4V1W2</accession>
<evidence type="ECO:0000313" key="3">
    <source>
        <dbReference type="Proteomes" id="UP000472335"/>
    </source>
</evidence>
<dbReference type="AlphaFoldDB" id="A0A6G4V1W2"/>
<reference evidence="2 3" key="1">
    <citation type="submission" date="2020-02" db="EMBL/GenBank/DDBJ databases">
        <title>Whole-genome analyses of novel actinobacteria.</title>
        <authorList>
            <person name="Sahin N."/>
            <person name="Gencbay T."/>
        </authorList>
    </citation>
    <scope>NUCLEOTIDE SEQUENCE [LARGE SCALE GENOMIC DNA]</scope>
    <source>
        <strain evidence="2 3">HC44</strain>
    </source>
</reference>
<comment type="caution">
    <text evidence="2">The sequence shown here is derived from an EMBL/GenBank/DDBJ whole genome shotgun (WGS) entry which is preliminary data.</text>
</comment>
<evidence type="ECO:0000313" key="2">
    <source>
        <dbReference type="EMBL" id="NGO07880.1"/>
    </source>
</evidence>
<organism evidence="2 3">
    <name type="scientific">Streptomyces scabichelini</name>
    <dbReference type="NCBI Taxonomy" id="2711217"/>
    <lineage>
        <taxon>Bacteria</taxon>
        <taxon>Bacillati</taxon>
        <taxon>Actinomycetota</taxon>
        <taxon>Actinomycetes</taxon>
        <taxon>Kitasatosporales</taxon>
        <taxon>Streptomycetaceae</taxon>
        <taxon>Streptomyces</taxon>
    </lineage>
</organism>
<keyword evidence="3" id="KW-1185">Reference proteome</keyword>
<dbReference type="InterPro" id="IPR013328">
    <property type="entry name" value="6PGD_dom2"/>
</dbReference>
<gene>
    <name evidence="2" type="ORF">G5C60_09495</name>
</gene>
<dbReference type="GO" id="GO:0006072">
    <property type="term" value="P:glycerol-3-phosphate metabolic process"/>
    <property type="evidence" value="ECO:0007669"/>
    <property type="project" value="InterPro"/>
</dbReference>
<dbReference type="InterPro" id="IPR006109">
    <property type="entry name" value="G3P_DH_NAD-dep_C"/>
</dbReference>
<proteinExistence type="predicted"/>
<dbReference type="EMBL" id="JAAKZY010000021">
    <property type="protein sequence ID" value="NGO07880.1"/>
    <property type="molecule type" value="Genomic_DNA"/>
</dbReference>
<dbReference type="Gene3D" id="1.10.1040.10">
    <property type="entry name" value="N-(1-d-carboxylethyl)-l-norvaline Dehydrogenase, domain 2"/>
    <property type="match status" value="1"/>
</dbReference>
<dbReference type="Pfam" id="PF07479">
    <property type="entry name" value="NAD_Gly3P_dh_C"/>
    <property type="match status" value="1"/>
</dbReference>
<protein>
    <recommendedName>
        <fullName evidence="1">Glycerol-3-phosphate dehydrogenase NAD-dependent C-terminal domain-containing protein</fullName>
    </recommendedName>
</protein>
<name>A0A6G4V1W2_9ACTN</name>
<sequence>MFPLSRCFPEVGRRTPGAARCFLSEAAATHLGRGLSVEEATAAPRQITEGVKSAEAILALAHVRDVDMPITEVISALLHEKVTLNQAAAALMQRPIKGCDRDTRQRGNGMVLKP</sequence>
<feature type="domain" description="Glycerol-3-phosphate dehydrogenase NAD-dependent C-terminal" evidence="1">
    <location>
        <begin position="27"/>
        <end position="87"/>
    </location>
</feature>
<dbReference type="InterPro" id="IPR008927">
    <property type="entry name" value="6-PGluconate_DH-like_C_sf"/>
</dbReference>